<evidence type="ECO:0000256" key="1">
    <source>
        <dbReference type="SAM" id="Phobius"/>
    </source>
</evidence>
<proteinExistence type="predicted"/>
<keyword evidence="1" id="KW-0472">Membrane</keyword>
<comment type="caution">
    <text evidence="2">The sequence shown here is derived from an EMBL/GenBank/DDBJ whole genome shotgun (WGS) entry which is preliminary data.</text>
</comment>
<dbReference type="Proteomes" id="UP000248806">
    <property type="component" value="Unassembled WGS sequence"/>
</dbReference>
<keyword evidence="1" id="KW-0812">Transmembrane</keyword>
<keyword evidence="1" id="KW-1133">Transmembrane helix</keyword>
<dbReference type="AlphaFoldDB" id="A0A326TWK8"/>
<protein>
    <submittedName>
        <fullName evidence="2">Uncharacterized protein</fullName>
    </submittedName>
</protein>
<accession>A0A326TWK8</accession>
<keyword evidence="3" id="KW-1185">Reference proteome</keyword>
<sequence length="118" mass="13678">MFYALYFLLWLLVLFLSVLLLLVYRHFGFLALGTVEGVQPFIGIYLWSCIWKYAGVRNIGWSLECFLSITPGAPYEALRLSRRICFMVESVLAFCGSSIACILNMELRLKHRDRNPYV</sequence>
<reference evidence="2 3" key="1">
    <citation type="submission" date="2018-06" db="EMBL/GenBank/DDBJ databases">
        <title>Genomic Encyclopedia of Archaeal and Bacterial Type Strains, Phase II (KMG-II): from individual species to whole genera.</title>
        <authorList>
            <person name="Goeker M."/>
        </authorList>
    </citation>
    <scope>NUCLEOTIDE SEQUENCE [LARGE SCALE GENOMIC DNA]</scope>
    <source>
        <strain evidence="2 3">ATCC BAA-1881</strain>
    </source>
</reference>
<name>A0A326TWK8_THEHA</name>
<organism evidence="2 3">
    <name type="scientific">Thermosporothrix hazakensis</name>
    <dbReference type="NCBI Taxonomy" id="644383"/>
    <lineage>
        <taxon>Bacteria</taxon>
        <taxon>Bacillati</taxon>
        <taxon>Chloroflexota</taxon>
        <taxon>Ktedonobacteria</taxon>
        <taxon>Ktedonobacterales</taxon>
        <taxon>Thermosporotrichaceae</taxon>
        <taxon>Thermosporothrix</taxon>
    </lineage>
</organism>
<evidence type="ECO:0000313" key="2">
    <source>
        <dbReference type="EMBL" id="PZW20539.1"/>
    </source>
</evidence>
<dbReference type="EMBL" id="QKUF01000042">
    <property type="protein sequence ID" value="PZW20539.1"/>
    <property type="molecule type" value="Genomic_DNA"/>
</dbReference>
<gene>
    <name evidence="2" type="ORF">EI42_05912</name>
</gene>
<feature type="transmembrane region" description="Helical" evidence="1">
    <location>
        <begin position="6"/>
        <end position="24"/>
    </location>
</feature>
<evidence type="ECO:0000313" key="3">
    <source>
        <dbReference type="Proteomes" id="UP000248806"/>
    </source>
</evidence>